<name>A0A8S1PWF6_9CILI</name>
<keyword evidence="3" id="KW-1185">Reference proteome</keyword>
<gene>
    <name evidence="2" type="ORF">PSON_ATCC_30995.1.T0880250</name>
</gene>
<accession>A0A8S1PWF6</accession>
<organism evidence="2 3">
    <name type="scientific">Paramecium sonneborni</name>
    <dbReference type="NCBI Taxonomy" id="65129"/>
    <lineage>
        <taxon>Eukaryota</taxon>
        <taxon>Sar</taxon>
        <taxon>Alveolata</taxon>
        <taxon>Ciliophora</taxon>
        <taxon>Intramacronucleata</taxon>
        <taxon>Oligohymenophorea</taxon>
        <taxon>Peniculida</taxon>
        <taxon>Parameciidae</taxon>
        <taxon>Paramecium</taxon>
    </lineage>
</organism>
<keyword evidence="1" id="KW-1133">Transmembrane helix</keyword>
<evidence type="ECO:0000313" key="3">
    <source>
        <dbReference type="Proteomes" id="UP000692954"/>
    </source>
</evidence>
<feature type="transmembrane region" description="Helical" evidence="1">
    <location>
        <begin position="21"/>
        <end position="39"/>
    </location>
</feature>
<keyword evidence="1" id="KW-0812">Transmembrane</keyword>
<dbReference type="AlphaFoldDB" id="A0A8S1PWF6"/>
<dbReference type="EMBL" id="CAJJDN010000088">
    <property type="protein sequence ID" value="CAD8107361.1"/>
    <property type="molecule type" value="Genomic_DNA"/>
</dbReference>
<protein>
    <submittedName>
        <fullName evidence="2">Uncharacterized protein</fullName>
    </submittedName>
</protein>
<evidence type="ECO:0000313" key="2">
    <source>
        <dbReference type="EMBL" id="CAD8107361.1"/>
    </source>
</evidence>
<comment type="caution">
    <text evidence="2">The sequence shown here is derived from an EMBL/GenBank/DDBJ whole genome shotgun (WGS) entry which is preliminary data.</text>
</comment>
<evidence type="ECO:0000256" key="1">
    <source>
        <dbReference type="SAM" id="Phobius"/>
    </source>
</evidence>
<dbReference type="Proteomes" id="UP000692954">
    <property type="component" value="Unassembled WGS sequence"/>
</dbReference>
<proteinExistence type="predicted"/>
<keyword evidence="1" id="KW-0472">Membrane</keyword>
<sequence>MKQYINQHANKLQISTSDSVLIIWKVIINFCSFILYIEISLELFNVEEFQKENRGNLFFAWRIFILI</sequence>
<reference evidence="2" key="1">
    <citation type="submission" date="2021-01" db="EMBL/GenBank/DDBJ databases">
        <authorList>
            <consortium name="Genoscope - CEA"/>
            <person name="William W."/>
        </authorList>
    </citation>
    <scope>NUCLEOTIDE SEQUENCE</scope>
</reference>